<evidence type="ECO:0000256" key="4">
    <source>
        <dbReference type="ARBA" id="ARBA00012039"/>
    </source>
</evidence>
<name>A0A2U1KYC5_ARTAN</name>
<reference evidence="13 14" key="1">
    <citation type="journal article" date="2018" name="Mol. Plant">
        <title>The genome of Artemisia annua provides insight into the evolution of Asteraceae family and artemisinin biosynthesis.</title>
        <authorList>
            <person name="Shen Q."/>
            <person name="Zhang L."/>
            <person name="Liao Z."/>
            <person name="Wang S."/>
            <person name="Yan T."/>
            <person name="Shi P."/>
            <person name="Liu M."/>
            <person name="Fu X."/>
            <person name="Pan Q."/>
            <person name="Wang Y."/>
            <person name="Lv Z."/>
            <person name="Lu X."/>
            <person name="Zhang F."/>
            <person name="Jiang W."/>
            <person name="Ma Y."/>
            <person name="Chen M."/>
            <person name="Hao X."/>
            <person name="Li L."/>
            <person name="Tang Y."/>
            <person name="Lv G."/>
            <person name="Zhou Y."/>
            <person name="Sun X."/>
            <person name="Brodelius P.E."/>
            <person name="Rose J.K.C."/>
            <person name="Tang K."/>
        </authorList>
    </citation>
    <scope>NUCLEOTIDE SEQUENCE [LARGE SCALE GENOMIC DNA]</scope>
    <source>
        <strain evidence="14">cv. Huhao1</strain>
        <tissue evidence="13">Leaf</tissue>
    </source>
</reference>
<dbReference type="Gene3D" id="3.60.20.10">
    <property type="entry name" value="Glutamine Phosphoribosylpyrophosphate, subunit 1, domain 1"/>
    <property type="match status" value="2"/>
</dbReference>
<keyword evidence="14" id="KW-1185">Reference proteome</keyword>
<gene>
    <name evidence="13" type="ORF">CTI12_AA552090</name>
</gene>
<dbReference type="EC" id="3.4.25.1" evidence="4"/>
<evidence type="ECO:0000256" key="7">
    <source>
        <dbReference type="ARBA" id="ARBA00022698"/>
    </source>
</evidence>
<protein>
    <recommendedName>
        <fullName evidence="4">proteasome endopeptidase complex</fullName>
        <ecNumber evidence="4">3.4.25.1</ecNumber>
    </recommendedName>
</protein>
<evidence type="ECO:0000256" key="12">
    <source>
        <dbReference type="PIRSR" id="PIRSR600243-1"/>
    </source>
</evidence>
<dbReference type="PANTHER" id="PTHR32194:SF3">
    <property type="entry name" value="PROTEASOME SUBUNIT BETA"/>
    <property type="match status" value="1"/>
</dbReference>
<evidence type="ECO:0000256" key="2">
    <source>
        <dbReference type="ARBA" id="ARBA00002000"/>
    </source>
</evidence>
<comment type="subcellular location">
    <subcellularLocation>
        <location evidence="3">Nucleus</location>
    </subcellularLocation>
</comment>
<dbReference type="STRING" id="35608.A0A2U1KYC5"/>
<evidence type="ECO:0000256" key="5">
    <source>
        <dbReference type="ARBA" id="ARBA00022490"/>
    </source>
</evidence>
<evidence type="ECO:0000256" key="6">
    <source>
        <dbReference type="ARBA" id="ARBA00022670"/>
    </source>
</evidence>
<dbReference type="InterPro" id="IPR016050">
    <property type="entry name" value="Proteasome_bsu_CS"/>
</dbReference>
<dbReference type="GO" id="GO:0051603">
    <property type="term" value="P:proteolysis involved in protein catabolic process"/>
    <property type="evidence" value="ECO:0007669"/>
    <property type="project" value="InterPro"/>
</dbReference>
<feature type="active site" description="Nucleophile" evidence="12">
    <location>
        <position position="57"/>
    </location>
</feature>
<dbReference type="InterPro" id="IPR000243">
    <property type="entry name" value="Pept_T1A_subB"/>
</dbReference>
<dbReference type="PRINTS" id="PR00141">
    <property type="entry name" value="PROTEASOME"/>
</dbReference>
<dbReference type="Pfam" id="PF00227">
    <property type="entry name" value="Proteasome"/>
    <property type="match status" value="2"/>
</dbReference>
<dbReference type="InterPro" id="IPR023333">
    <property type="entry name" value="Proteasome_suB-type"/>
</dbReference>
<keyword evidence="6" id="KW-0645">Protease</keyword>
<accession>A0A2U1KYC5</accession>
<evidence type="ECO:0000256" key="9">
    <source>
        <dbReference type="ARBA" id="ARBA00022942"/>
    </source>
</evidence>
<evidence type="ECO:0000313" key="14">
    <source>
        <dbReference type="Proteomes" id="UP000245207"/>
    </source>
</evidence>
<sequence length="381" mass="40991">MKLDFSGLESSAPLYGGSNDLLFDGFSAAPAFDLPVTSNFDEYQKKSVQMVKPAKGTTTLAFIFKDGVMVAADSRASMGGYISSQSVKKIIEINPYMLGTMAGGAADCQFWHRNLGIKCRLHELANKRRISVTGASKLLANILYSYRGMGLSVGTMIAGWDEKGPGLYYVDSEGGRLKGTKFSVGSGSPYAYGVLDSGYRYDMTVDEAAELARRSIYHATFRDGASGGVASVYHVGPNGWTKLSGDDVGELHYSYYPVEPATVEQEMTEAVGPGLYYVDSEGGRLKGTKFSVGSGSPYAYGVLDSGYRYDMTVDEAAELARRSIYHATFRDGASGGVASVYHVGPNGWTKLSGDDVGELHYSYYPVEPATVEQEMTEAVVA</sequence>
<dbReference type="CDD" id="cd03761">
    <property type="entry name" value="proteasome_beta_type_5"/>
    <property type="match status" value="1"/>
</dbReference>
<keyword evidence="10" id="KW-0865">Zymogen</keyword>
<dbReference type="SUPFAM" id="SSF56235">
    <property type="entry name" value="N-terminal nucleophile aminohydrolases (Ntn hydrolases)"/>
    <property type="match status" value="2"/>
</dbReference>
<dbReference type="OrthoDB" id="37597at2759"/>
<dbReference type="GO" id="GO:0004298">
    <property type="term" value="F:threonine-type endopeptidase activity"/>
    <property type="evidence" value="ECO:0007669"/>
    <property type="project" value="UniProtKB-KW"/>
</dbReference>
<keyword evidence="7" id="KW-0888">Threonine protease</keyword>
<evidence type="ECO:0000256" key="3">
    <source>
        <dbReference type="ARBA" id="ARBA00004123"/>
    </source>
</evidence>
<comment type="caution">
    <text evidence="13">The sequence shown here is derived from an EMBL/GenBank/DDBJ whole genome shotgun (WGS) entry which is preliminary data.</text>
</comment>
<dbReference type="AlphaFoldDB" id="A0A2U1KYC5"/>
<keyword evidence="11" id="KW-0539">Nucleus</keyword>
<dbReference type="Proteomes" id="UP000245207">
    <property type="component" value="Unassembled WGS sequence"/>
</dbReference>
<dbReference type="EMBL" id="PKPP01012836">
    <property type="protein sequence ID" value="PWA41775.1"/>
    <property type="molecule type" value="Genomic_DNA"/>
</dbReference>
<proteinExistence type="predicted"/>
<keyword evidence="8 13" id="KW-0378">Hydrolase</keyword>
<dbReference type="InterPro" id="IPR029055">
    <property type="entry name" value="Ntn_hydrolases_N"/>
</dbReference>
<evidence type="ECO:0000313" key="13">
    <source>
        <dbReference type="EMBL" id="PWA41775.1"/>
    </source>
</evidence>
<keyword evidence="5" id="KW-0963">Cytoplasm</keyword>
<dbReference type="PROSITE" id="PS00854">
    <property type="entry name" value="PROTEASOME_BETA_1"/>
    <property type="match status" value="1"/>
</dbReference>
<evidence type="ECO:0000256" key="11">
    <source>
        <dbReference type="ARBA" id="ARBA00023242"/>
    </source>
</evidence>
<evidence type="ECO:0000256" key="10">
    <source>
        <dbReference type="ARBA" id="ARBA00023145"/>
    </source>
</evidence>
<dbReference type="PANTHER" id="PTHR32194">
    <property type="entry name" value="METALLOPROTEASE TLDD"/>
    <property type="match status" value="1"/>
</dbReference>
<evidence type="ECO:0000256" key="1">
    <source>
        <dbReference type="ARBA" id="ARBA00001198"/>
    </source>
</evidence>
<organism evidence="13 14">
    <name type="scientific">Artemisia annua</name>
    <name type="common">Sweet wormwood</name>
    <dbReference type="NCBI Taxonomy" id="35608"/>
    <lineage>
        <taxon>Eukaryota</taxon>
        <taxon>Viridiplantae</taxon>
        <taxon>Streptophyta</taxon>
        <taxon>Embryophyta</taxon>
        <taxon>Tracheophyta</taxon>
        <taxon>Spermatophyta</taxon>
        <taxon>Magnoliopsida</taxon>
        <taxon>eudicotyledons</taxon>
        <taxon>Gunneridae</taxon>
        <taxon>Pentapetalae</taxon>
        <taxon>asterids</taxon>
        <taxon>campanulids</taxon>
        <taxon>Asterales</taxon>
        <taxon>Asteraceae</taxon>
        <taxon>Asteroideae</taxon>
        <taxon>Anthemideae</taxon>
        <taxon>Artemisiinae</taxon>
        <taxon>Artemisia</taxon>
    </lineage>
</organism>
<dbReference type="FunFam" id="3.60.20.10:FF:000034">
    <property type="entry name" value="Proteasome subunit beta"/>
    <property type="match status" value="1"/>
</dbReference>
<dbReference type="GO" id="GO:0005737">
    <property type="term" value="C:cytoplasm"/>
    <property type="evidence" value="ECO:0007669"/>
    <property type="project" value="TreeGrafter"/>
</dbReference>
<comment type="catalytic activity">
    <reaction evidence="1">
        <text>Cleavage of peptide bonds with very broad specificity.</text>
        <dbReference type="EC" id="3.4.25.1"/>
    </reaction>
</comment>
<dbReference type="GO" id="GO:0005839">
    <property type="term" value="C:proteasome core complex"/>
    <property type="evidence" value="ECO:0007669"/>
    <property type="project" value="InterPro"/>
</dbReference>
<dbReference type="GO" id="GO:0005634">
    <property type="term" value="C:nucleus"/>
    <property type="evidence" value="ECO:0007669"/>
    <property type="project" value="UniProtKB-SubCell"/>
</dbReference>
<evidence type="ECO:0000256" key="8">
    <source>
        <dbReference type="ARBA" id="ARBA00022801"/>
    </source>
</evidence>
<keyword evidence="9" id="KW-0647">Proteasome</keyword>
<dbReference type="PROSITE" id="PS51476">
    <property type="entry name" value="PROTEASOME_BETA_2"/>
    <property type="match status" value="1"/>
</dbReference>
<comment type="function">
    <text evidence="2">The proteasome is a multicatalytic proteinase complex which is characterized by its ability to cleave peptides with Arg, Phe, Tyr, Leu, and Glu adjacent to the leaving group at neutral or slightly basic pH. The proteasome has an ATP-dependent proteolytic activity.</text>
</comment>
<dbReference type="InterPro" id="IPR001353">
    <property type="entry name" value="Proteasome_sua/b"/>
</dbReference>